<evidence type="ECO:0000313" key="5">
    <source>
        <dbReference type="EMBL" id="ERP32213.1"/>
    </source>
</evidence>
<dbReference type="SUPFAM" id="SSF55174">
    <property type="entry name" value="Alpha-L RNA-binding motif"/>
    <property type="match status" value="1"/>
</dbReference>
<dbReference type="Gene3D" id="3.10.290.10">
    <property type="entry name" value="RNA-binding S4 domain"/>
    <property type="match status" value="1"/>
</dbReference>
<protein>
    <submittedName>
        <fullName evidence="5">Pseudouridine synthase, RsuA/RluD family</fullName>
    </submittedName>
</protein>
<keyword evidence="3" id="KW-0694">RNA-binding</keyword>
<dbReference type="GO" id="GO:0000455">
    <property type="term" value="P:enzyme-directed rRNA pseudouridine synthesis"/>
    <property type="evidence" value="ECO:0007669"/>
    <property type="project" value="UniProtKB-ARBA"/>
</dbReference>
<dbReference type="CDD" id="cd02869">
    <property type="entry name" value="PseudoU_synth_RluA_like"/>
    <property type="match status" value="1"/>
</dbReference>
<dbReference type="InterPro" id="IPR020103">
    <property type="entry name" value="PsdUridine_synth_cat_dom_sf"/>
</dbReference>
<dbReference type="SUPFAM" id="SSF55120">
    <property type="entry name" value="Pseudouridine synthase"/>
    <property type="match status" value="1"/>
</dbReference>
<evidence type="ECO:0000256" key="2">
    <source>
        <dbReference type="ARBA" id="ARBA00023235"/>
    </source>
</evidence>
<keyword evidence="2" id="KW-0413">Isomerase</keyword>
<keyword evidence="6" id="KW-1185">Reference proteome</keyword>
<dbReference type="RefSeq" id="WP_022636444.1">
    <property type="nucleotide sequence ID" value="NZ_ASJR01000006.1"/>
</dbReference>
<comment type="similarity">
    <text evidence="1">Belongs to the pseudouridine synthase RluA family.</text>
</comment>
<dbReference type="EMBL" id="ASJR01000006">
    <property type="protein sequence ID" value="ERP32213.1"/>
    <property type="molecule type" value="Genomic_DNA"/>
</dbReference>
<evidence type="ECO:0000256" key="3">
    <source>
        <dbReference type="PROSITE-ProRule" id="PRU00182"/>
    </source>
</evidence>
<dbReference type="GO" id="GO:0120159">
    <property type="term" value="F:rRNA pseudouridine synthase activity"/>
    <property type="evidence" value="ECO:0007669"/>
    <property type="project" value="UniProtKB-ARBA"/>
</dbReference>
<dbReference type="SMART" id="SM00363">
    <property type="entry name" value="S4"/>
    <property type="match status" value="1"/>
</dbReference>
<dbReference type="eggNOG" id="COG0564">
    <property type="taxonomic scope" value="Bacteria"/>
</dbReference>
<reference evidence="5 6" key="1">
    <citation type="journal article" date="2013" name="Environ. Microbiol.">
        <title>Genome analysis of Chitinivibrio alkaliphilus gen. nov., sp. nov., a novel extremely haloalkaliphilic anaerobic chitinolytic bacterium from the candidate phylum Termite Group 3.</title>
        <authorList>
            <person name="Sorokin D.Y."/>
            <person name="Gumerov V.M."/>
            <person name="Rakitin A.L."/>
            <person name="Beletsky A.V."/>
            <person name="Damste J.S."/>
            <person name="Muyzer G."/>
            <person name="Mardanov A.V."/>
            <person name="Ravin N.V."/>
        </authorList>
    </citation>
    <scope>NUCLEOTIDE SEQUENCE [LARGE SCALE GENOMIC DNA]</scope>
    <source>
        <strain evidence="5 6">ACht1</strain>
    </source>
</reference>
<feature type="domain" description="RNA-binding S4" evidence="4">
    <location>
        <begin position="13"/>
        <end position="72"/>
    </location>
</feature>
<accession>U7D8D6</accession>
<evidence type="ECO:0000259" key="4">
    <source>
        <dbReference type="SMART" id="SM00363"/>
    </source>
</evidence>
<dbReference type="STRING" id="1313304.CALK_0945"/>
<dbReference type="OrthoDB" id="9807829at2"/>
<dbReference type="InterPro" id="IPR036986">
    <property type="entry name" value="S4_RNA-bd_sf"/>
</dbReference>
<dbReference type="GO" id="GO:0003723">
    <property type="term" value="F:RNA binding"/>
    <property type="evidence" value="ECO:0007669"/>
    <property type="project" value="UniProtKB-KW"/>
</dbReference>
<dbReference type="InterPro" id="IPR006145">
    <property type="entry name" value="PsdUridine_synth_RsuA/RluA"/>
</dbReference>
<organism evidence="5 6">
    <name type="scientific">Chitinivibrio alkaliphilus ACht1</name>
    <dbReference type="NCBI Taxonomy" id="1313304"/>
    <lineage>
        <taxon>Bacteria</taxon>
        <taxon>Pseudomonadati</taxon>
        <taxon>Fibrobacterota</taxon>
        <taxon>Chitinivibrionia</taxon>
        <taxon>Chitinivibrionales</taxon>
        <taxon>Chitinivibrionaceae</taxon>
        <taxon>Chitinivibrio</taxon>
    </lineage>
</organism>
<gene>
    <name evidence="5" type="ORF">CALK_0945</name>
</gene>
<evidence type="ECO:0000313" key="6">
    <source>
        <dbReference type="Proteomes" id="UP000017148"/>
    </source>
</evidence>
<evidence type="ECO:0000256" key="1">
    <source>
        <dbReference type="ARBA" id="ARBA00010876"/>
    </source>
</evidence>
<sequence>MRKIKITDHEADQRLDRFLRKYLTRSSLGNIQKLIRKKVVRINDRRAEAAQVLRCGDVLTLRLSSETLETLQDSSAQKEEAQVQSHPLSIIFEDEELLVVHKPVGLLTHPAAAKQEDSLTTRVTSYLASYTSSIFTPACVNRLDRNTEGLVMFGKTPTMLRELNQAMRERRIHKFYYAVVEGAVPAPGAVRAYQKKDARSNRSVLVSAQASGARFVHTRYWPVEQKGGYTLCEVELCTGRTHQIRLACAHMGHPLVGDCKYGASPHKGFPYLLQARRITMDGREFIDTHGDLLRAWRHLS</sequence>
<dbReference type="Gene3D" id="3.30.2350.10">
    <property type="entry name" value="Pseudouridine synthase"/>
    <property type="match status" value="1"/>
</dbReference>
<dbReference type="PANTHER" id="PTHR21600:SF83">
    <property type="entry name" value="PSEUDOURIDYLATE SYNTHASE RPUSD4, MITOCHONDRIAL"/>
    <property type="match status" value="1"/>
</dbReference>
<dbReference type="AlphaFoldDB" id="U7D8D6"/>
<dbReference type="CDD" id="cd00165">
    <property type="entry name" value="S4"/>
    <property type="match status" value="1"/>
</dbReference>
<name>U7D8D6_9BACT</name>
<dbReference type="Pfam" id="PF00849">
    <property type="entry name" value="PseudoU_synth_2"/>
    <property type="match status" value="1"/>
</dbReference>
<dbReference type="InterPro" id="IPR002942">
    <property type="entry name" value="S4_RNA-bd"/>
</dbReference>
<comment type="caution">
    <text evidence="5">The sequence shown here is derived from an EMBL/GenBank/DDBJ whole genome shotgun (WGS) entry which is preliminary data.</text>
</comment>
<dbReference type="PROSITE" id="PS50889">
    <property type="entry name" value="S4"/>
    <property type="match status" value="1"/>
</dbReference>
<dbReference type="InterPro" id="IPR050188">
    <property type="entry name" value="RluA_PseudoU_synthase"/>
</dbReference>
<dbReference type="PANTHER" id="PTHR21600">
    <property type="entry name" value="MITOCHONDRIAL RNA PSEUDOURIDINE SYNTHASE"/>
    <property type="match status" value="1"/>
</dbReference>
<dbReference type="Proteomes" id="UP000017148">
    <property type="component" value="Unassembled WGS sequence"/>
</dbReference>
<proteinExistence type="inferred from homology"/>